<proteinExistence type="predicted"/>
<name>F4A0G6_MAHA5</name>
<evidence type="ECO:0008006" key="3">
    <source>
        <dbReference type="Google" id="ProtNLM"/>
    </source>
</evidence>
<dbReference type="eggNOG" id="ENOG50334NE">
    <property type="taxonomic scope" value="Bacteria"/>
</dbReference>
<dbReference type="Gene3D" id="4.10.410.40">
    <property type="match status" value="1"/>
</dbReference>
<sequence length="135" mass="14722">MALDGAKVLVMVNTGTDVSPTWTAVGEQTELSAESTVNLIEVTSKDDGHTKWLYGVSDDTVTLSSMYVPDDTAMEALRTAKKNKAMVVIRRTLDGTAVEEAEALIESISDTWPNNDASTTEVSFQLNEEWHEVTP</sequence>
<keyword evidence="2" id="KW-1185">Reference proteome</keyword>
<evidence type="ECO:0000313" key="1">
    <source>
        <dbReference type="EMBL" id="AEE98027.1"/>
    </source>
</evidence>
<dbReference type="OrthoDB" id="3194804at2"/>
<accession>F4A0G6</accession>
<organism evidence="1 2">
    <name type="scientific">Mahella australiensis (strain DSM 15567 / CIP 107919 / 50-1 BON)</name>
    <dbReference type="NCBI Taxonomy" id="697281"/>
    <lineage>
        <taxon>Bacteria</taxon>
        <taxon>Bacillati</taxon>
        <taxon>Bacillota</taxon>
        <taxon>Clostridia</taxon>
        <taxon>Thermoanaerobacterales</taxon>
        <taxon>Thermoanaerobacterales Family IV. Incertae Sedis</taxon>
        <taxon>Mahella</taxon>
    </lineage>
</organism>
<dbReference type="HOGENOM" id="CLU_1883240_0_0_9"/>
<dbReference type="RefSeq" id="WP_013782438.1">
    <property type="nucleotide sequence ID" value="NC_015520.1"/>
</dbReference>
<dbReference type="Proteomes" id="UP000008457">
    <property type="component" value="Chromosome"/>
</dbReference>
<dbReference type="InterPro" id="IPR011855">
    <property type="entry name" value="Phgtail_TP901_1"/>
</dbReference>
<dbReference type="KEGG" id="mas:Mahau_2905"/>
<dbReference type="EMBL" id="CP002360">
    <property type="protein sequence ID" value="AEE98027.1"/>
    <property type="molecule type" value="Genomic_DNA"/>
</dbReference>
<dbReference type="AlphaFoldDB" id="F4A0G6"/>
<dbReference type="STRING" id="697281.Mahau_2905"/>
<reference evidence="2" key="1">
    <citation type="submission" date="2010-11" db="EMBL/GenBank/DDBJ databases">
        <title>The complete genome of Mahella australiensis DSM 15567.</title>
        <authorList>
            <consortium name="US DOE Joint Genome Institute (JGI-PGF)"/>
            <person name="Lucas S."/>
            <person name="Copeland A."/>
            <person name="Lapidus A."/>
            <person name="Bruce D."/>
            <person name="Goodwin L."/>
            <person name="Pitluck S."/>
            <person name="Kyrpides N."/>
            <person name="Mavromatis K."/>
            <person name="Pagani I."/>
            <person name="Ivanova N."/>
            <person name="Teshima H."/>
            <person name="Brettin T."/>
            <person name="Detter J.C."/>
            <person name="Han C."/>
            <person name="Tapia R."/>
            <person name="Land M."/>
            <person name="Hauser L."/>
            <person name="Markowitz V."/>
            <person name="Cheng J.-F."/>
            <person name="Hugenholtz P."/>
            <person name="Woyke T."/>
            <person name="Wu D."/>
            <person name="Spring S."/>
            <person name="Pukall R."/>
            <person name="Steenblock K."/>
            <person name="Schneider S."/>
            <person name="Klenk H.-P."/>
            <person name="Eisen J.A."/>
        </authorList>
    </citation>
    <scope>NUCLEOTIDE SEQUENCE [LARGE SCALE GENOMIC DNA]</scope>
    <source>
        <strain evidence="2">DSM 15567 / CIP 107919 / 50-1 BON</strain>
    </source>
</reference>
<protein>
    <recommendedName>
        <fullName evidence="3">Phage major tail protein, TP901-1 family</fullName>
    </recommendedName>
</protein>
<evidence type="ECO:0000313" key="2">
    <source>
        <dbReference type="Proteomes" id="UP000008457"/>
    </source>
</evidence>
<dbReference type="Pfam" id="PF06199">
    <property type="entry name" value="Phage_tail_2"/>
    <property type="match status" value="1"/>
</dbReference>
<gene>
    <name evidence="1" type="ordered locus">Mahau_2905</name>
</gene>
<reference evidence="1 2" key="2">
    <citation type="journal article" date="2011" name="Stand. Genomic Sci.">
        <title>Complete genome sequence of Mahella australiensis type strain (50-1 BON).</title>
        <authorList>
            <person name="Sikorski J."/>
            <person name="Teshima H."/>
            <person name="Nolan M."/>
            <person name="Lucas S."/>
            <person name="Hammon N."/>
            <person name="Deshpande S."/>
            <person name="Cheng J.F."/>
            <person name="Pitluck S."/>
            <person name="Liolios K."/>
            <person name="Pagani I."/>
            <person name="Ivanova N."/>
            <person name="Huntemann M."/>
            <person name="Mavromatis K."/>
            <person name="Ovchinikova G."/>
            <person name="Pati A."/>
            <person name="Tapia R."/>
            <person name="Han C."/>
            <person name="Goodwin L."/>
            <person name="Chen A."/>
            <person name="Palaniappan K."/>
            <person name="Land M."/>
            <person name="Hauser L."/>
            <person name="Ngatchou-Djao O.D."/>
            <person name="Rohde M."/>
            <person name="Pukall R."/>
            <person name="Spring S."/>
            <person name="Abt B."/>
            <person name="Goker M."/>
            <person name="Detter J.C."/>
            <person name="Woyke T."/>
            <person name="Bristow J."/>
            <person name="Markowitz V."/>
            <person name="Hugenholtz P."/>
            <person name="Eisen J.A."/>
            <person name="Kyrpides N.C."/>
            <person name="Klenk H.P."/>
            <person name="Lapidus A."/>
        </authorList>
    </citation>
    <scope>NUCLEOTIDE SEQUENCE [LARGE SCALE GENOMIC DNA]</scope>
    <source>
        <strain evidence="2">DSM 15567 / CIP 107919 / 50-1 BON</strain>
    </source>
</reference>